<proteinExistence type="predicted"/>
<evidence type="ECO:0000313" key="2">
    <source>
        <dbReference type="EMBL" id="MCZ0867240.1"/>
    </source>
</evidence>
<dbReference type="RefSeq" id="WP_268905476.1">
    <property type="nucleotide sequence ID" value="NZ_JAPTGG010000032.1"/>
</dbReference>
<evidence type="ECO:0000256" key="1">
    <source>
        <dbReference type="SAM" id="Phobius"/>
    </source>
</evidence>
<dbReference type="Proteomes" id="UP001069090">
    <property type="component" value="Unassembled WGS sequence"/>
</dbReference>
<dbReference type="EMBL" id="JAPTGG010000032">
    <property type="protein sequence ID" value="MCZ0867240.1"/>
    <property type="molecule type" value="Genomic_DNA"/>
</dbReference>
<keyword evidence="3" id="KW-1185">Reference proteome</keyword>
<keyword evidence="1" id="KW-0812">Transmembrane</keyword>
<comment type="caution">
    <text evidence="2">The sequence shown here is derived from an EMBL/GenBank/DDBJ whole genome shotgun (WGS) entry which is preliminary data.</text>
</comment>
<organism evidence="2 3">
    <name type="scientific">Dasania phycosphaerae</name>
    <dbReference type="NCBI Taxonomy" id="2950436"/>
    <lineage>
        <taxon>Bacteria</taxon>
        <taxon>Pseudomonadati</taxon>
        <taxon>Pseudomonadota</taxon>
        <taxon>Gammaproteobacteria</taxon>
        <taxon>Cellvibrionales</taxon>
        <taxon>Spongiibacteraceae</taxon>
        <taxon>Dasania</taxon>
    </lineage>
</organism>
<sequence length="110" mass="12299">MKTQASIKTAIMAGAWSSIGFFGHEIGGHESTSIVINNVLSLTLLLFFFFGPVILGVVGTKNLKLDIRYSYSNESLSELPVIIIRMLVWLISVITTLAFLFMVYSYVLYR</sequence>
<name>A0A9J6RST2_9GAMM</name>
<reference evidence="2 3" key="1">
    <citation type="submission" date="2022-12" db="EMBL/GenBank/DDBJ databases">
        <title>Dasania phycosphaerae sp. nov., isolated from particulate material of the south coast of Korea.</title>
        <authorList>
            <person name="Jiang Y."/>
        </authorList>
    </citation>
    <scope>NUCLEOTIDE SEQUENCE [LARGE SCALE GENOMIC DNA]</scope>
    <source>
        <strain evidence="2 3">GY-19</strain>
    </source>
</reference>
<protein>
    <submittedName>
        <fullName evidence="2">Uncharacterized protein</fullName>
    </submittedName>
</protein>
<accession>A0A9J6RST2</accession>
<dbReference type="AlphaFoldDB" id="A0A9J6RST2"/>
<keyword evidence="1" id="KW-0472">Membrane</keyword>
<gene>
    <name evidence="2" type="ORF">O0V09_18745</name>
</gene>
<feature type="transmembrane region" description="Helical" evidence="1">
    <location>
        <begin position="39"/>
        <end position="59"/>
    </location>
</feature>
<evidence type="ECO:0000313" key="3">
    <source>
        <dbReference type="Proteomes" id="UP001069090"/>
    </source>
</evidence>
<keyword evidence="1" id="KW-1133">Transmembrane helix</keyword>
<feature type="transmembrane region" description="Helical" evidence="1">
    <location>
        <begin position="79"/>
        <end position="109"/>
    </location>
</feature>